<reference evidence="1 2" key="1">
    <citation type="journal article" date="2020" name="bioRxiv">
        <title>Whole genome comparisons of ergot fungi reveals the divergence and evolution of species within the genus Claviceps are the result of varying mechanisms driving genome evolution and host range expansion.</title>
        <authorList>
            <person name="Wyka S.A."/>
            <person name="Mondo S.J."/>
            <person name="Liu M."/>
            <person name="Dettman J."/>
            <person name="Nalam V."/>
            <person name="Broders K.D."/>
        </authorList>
    </citation>
    <scope>NUCLEOTIDE SEQUENCE [LARGE SCALE GENOMIC DNA]</scope>
    <source>
        <strain evidence="1 2">Clav52</strain>
    </source>
</reference>
<evidence type="ECO:0000313" key="1">
    <source>
        <dbReference type="EMBL" id="KAG6289855.1"/>
    </source>
</evidence>
<proteinExistence type="predicted"/>
<dbReference type="AlphaFoldDB" id="A0A9P7U157"/>
<gene>
    <name evidence="1" type="ORF">E4U09_004720</name>
</gene>
<dbReference type="Proteomes" id="UP000707071">
    <property type="component" value="Unassembled WGS sequence"/>
</dbReference>
<sequence length="71" mass="8184">MAGWLRFSTGRGGTENIKTKFNPYPQFSLSLSLSLSHTHTHTRTHTHTDTSLFIPFKYFTSSNYSSRDQEK</sequence>
<protein>
    <submittedName>
        <fullName evidence="1">Uncharacterized protein</fullName>
    </submittedName>
</protein>
<organism evidence="1 2">
    <name type="scientific">Claviceps aff. purpurea</name>
    <dbReference type="NCBI Taxonomy" id="1967640"/>
    <lineage>
        <taxon>Eukaryota</taxon>
        <taxon>Fungi</taxon>
        <taxon>Dikarya</taxon>
        <taxon>Ascomycota</taxon>
        <taxon>Pezizomycotina</taxon>
        <taxon>Sordariomycetes</taxon>
        <taxon>Hypocreomycetidae</taxon>
        <taxon>Hypocreales</taxon>
        <taxon>Clavicipitaceae</taxon>
        <taxon>Claviceps</taxon>
    </lineage>
</organism>
<accession>A0A9P7U157</accession>
<name>A0A9P7U157_9HYPO</name>
<keyword evidence="2" id="KW-1185">Reference proteome</keyword>
<comment type="caution">
    <text evidence="1">The sequence shown here is derived from an EMBL/GenBank/DDBJ whole genome shotgun (WGS) entry which is preliminary data.</text>
</comment>
<evidence type="ECO:0000313" key="2">
    <source>
        <dbReference type="Proteomes" id="UP000707071"/>
    </source>
</evidence>
<dbReference type="EMBL" id="SRRH01000387">
    <property type="protein sequence ID" value="KAG6289855.1"/>
    <property type="molecule type" value="Genomic_DNA"/>
</dbReference>